<dbReference type="InterPro" id="IPR015424">
    <property type="entry name" value="PyrdxlP-dep_Trfase"/>
</dbReference>
<dbReference type="EC" id="4.4.1.13" evidence="2"/>
<dbReference type="InterPro" id="IPR051798">
    <property type="entry name" value="Class-II_PLP-Dep_Aminotrans"/>
</dbReference>
<dbReference type="InterPro" id="IPR004839">
    <property type="entry name" value="Aminotransferase_I/II_large"/>
</dbReference>
<reference evidence="7 8" key="2">
    <citation type="submission" date="2010-03" db="EMBL/GenBank/DDBJ databases">
        <authorList>
            <person name="Pajon A."/>
        </authorList>
    </citation>
    <scope>NUCLEOTIDE SEQUENCE [LARGE SCALE GENOMIC DNA]</scope>
    <source>
        <strain evidence="7 8">L2-14</strain>
    </source>
</reference>
<evidence type="ECO:0000313" key="8">
    <source>
        <dbReference type="Proteomes" id="UP000008956"/>
    </source>
</evidence>
<dbReference type="GO" id="GO:0030170">
    <property type="term" value="F:pyridoxal phosphate binding"/>
    <property type="evidence" value="ECO:0007669"/>
    <property type="project" value="InterPro"/>
</dbReference>
<dbReference type="EMBL" id="FP929055">
    <property type="protein sequence ID" value="CBL26216.1"/>
    <property type="molecule type" value="Genomic_DNA"/>
</dbReference>
<dbReference type="KEGG" id="rto:RTO_16260"/>
<dbReference type="GO" id="GO:0047804">
    <property type="term" value="F:cysteine-S-conjugate beta-lyase activity"/>
    <property type="evidence" value="ECO:0007669"/>
    <property type="project" value="UniProtKB-EC"/>
</dbReference>
<evidence type="ECO:0000256" key="2">
    <source>
        <dbReference type="ARBA" id="ARBA00012224"/>
    </source>
</evidence>
<dbReference type="AlphaFoldDB" id="D4M4Q4"/>
<dbReference type="Gene3D" id="3.40.640.10">
    <property type="entry name" value="Type I PLP-dependent aspartate aminotransferase-like (Major domain)"/>
    <property type="match status" value="1"/>
</dbReference>
<feature type="domain" description="Aminotransferase class I/classII large" evidence="6">
    <location>
        <begin position="83"/>
        <end position="391"/>
    </location>
</feature>
<sequence length="397" mass="45618">MIKYDFDRKVDRVSTNDMKWHSKAVSSYLNCDIPEDMIPMWLADTDFACAPVIVNALRDRVEKEIFGYCAPMAPFYSAVCGWQKRRFDWDVKPEWITFVPSVVASINIAIRSFTNEGDGVIIQQPVYDPFATIVKNDNRKVVNNGLVHINNEFKMNLEELEALAAKLENKLMVLCSPHNPVGRVWTKEELTAVAEICLKHDVLLVTDEIHADIVYEGYKHYPLLSLDKRYEENFILLTAPSKTFNVAGLKASMSIIPNKELREKFEHTQKAMSLDVRNTFGLECVSAAYTDEGEEWMKQEIAYMQKNVDFLEKFVEEQMPGTKMIRPQGTFLCWLDLSELHLGDQELFRRVVFEANVICVPGTWFGPGGEEHIRINVGCPQSMLKEAIERIQKVLYK</sequence>
<dbReference type="PATRIC" id="fig|657313.3.peg.1426"/>
<dbReference type="InterPro" id="IPR015421">
    <property type="entry name" value="PyrdxlP-dep_Trfase_major"/>
</dbReference>
<comment type="cofactor">
    <cofactor evidence="1">
        <name>pyridoxal 5'-phosphate</name>
        <dbReference type="ChEBI" id="CHEBI:597326"/>
    </cofactor>
</comment>
<name>D4M4Q4_9FIRM</name>
<keyword evidence="7" id="KW-0032">Aminotransferase</keyword>
<dbReference type="GO" id="GO:0008483">
    <property type="term" value="F:transaminase activity"/>
    <property type="evidence" value="ECO:0007669"/>
    <property type="project" value="UniProtKB-KW"/>
</dbReference>
<dbReference type="InterPro" id="IPR027619">
    <property type="entry name" value="C-S_lyase_PatB-like"/>
</dbReference>
<dbReference type="Gene3D" id="3.90.1150.10">
    <property type="entry name" value="Aspartate Aminotransferase, domain 1"/>
    <property type="match status" value="1"/>
</dbReference>
<dbReference type="CDD" id="cd00609">
    <property type="entry name" value="AAT_like"/>
    <property type="match status" value="1"/>
</dbReference>
<protein>
    <recommendedName>
        <fullName evidence="2">cysteine-S-conjugate beta-lyase</fullName>
        <ecNumber evidence="2">4.4.1.13</ecNumber>
    </recommendedName>
</protein>
<dbReference type="PANTHER" id="PTHR43525">
    <property type="entry name" value="PROTEIN MALY"/>
    <property type="match status" value="1"/>
</dbReference>
<accession>D4M4Q4</accession>
<dbReference type="SUPFAM" id="SSF53383">
    <property type="entry name" value="PLP-dependent transferases"/>
    <property type="match status" value="1"/>
</dbReference>
<evidence type="ECO:0000256" key="4">
    <source>
        <dbReference type="ARBA" id="ARBA00023239"/>
    </source>
</evidence>
<keyword evidence="7" id="KW-0808">Transferase</keyword>
<reference evidence="7 8" key="1">
    <citation type="submission" date="2010-03" db="EMBL/GenBank/DDBJ databases">
        <title>The genome sequence of Ruminococcus torques L2-14.</title>
        <authorList>
            <consortium name="metaHIT consortium -- http://www.metahit.eu/"/>
            <person name="Pajon A."/>
            <person name="Turner K."/>
            <person name="Parkhill J."/>
            <person name="Duncan S."/>
            <person name="Flint H."/>
        </authorList>
    </citation>
    <scope>NUCLEOTIDE SEQUENCE [LARGE SCALE GENOMIC DNA]</scope>
    <source>
        <strain evidence="7 8">L2-14</strain>
    </source>
</reference>
<dbReference type="Proteomes" id="UP000008956">
    <property type="component" value="Chromosome"/>
</dbReference>
<dbReference type="RefSeq" id="WP_015528805.1">
    <property type="nucleotide sequence ID" value="NC_021015.1"/>
</dbReference>
<comment type="similarity">
    <text evidence="5">Belongs to the class-II pyridoxal-phosphate-dependent aminotransferase family. MalY/PatB cystathionine beta-lyase subfamily.</text>
</comment>
<evidence type="ECO:0000256" key="5">
    <source>
        <dbReference type="ARBA" id="ARBA00037974"/>
    </source>
</evidence>
<organism evidence="7 8">
    <name type="scientific">[Ruminococcus] torques L2-14</name>
    <dbReference type="NCBI Taxonomy" id="657313"/>
    <lineage>
        <taxon>Bacteria</taxon>
        <taxon>Bacillati</taxon>
        <taxon>Bacillota</taxon>
        <taxon>Clostridia</taxon>
        <taxon>Lachnospirales</taxon>
        <taxon>Lachnospiraceae</taxon>
        <taxon>Mediterraneibacter</taxon>
    </lineage>
</organism>
<keyword evidence="4" id="KW-0456">Lyase</keyword>
<evidence type="ECO:0000313" key="7">
    <source>
        <dbReference type="EMBL" id="CBL26216.1"/>
    </source>
</evidence>
<dbReference type="NCBIfam" id="TIGR04350">
    <property type="entry name" value="C_S_lyase_PatB"/>
    <property type="match status" value="1"/>
</dbReference>
<keyword evidence="3" id="KW-0663">Pyridoxal phosphate</keyword>
<dbReference type="HOGENOM" id="CLU_017584_15_0_9"/>
<proteinExistence type="inferred from homology"/>
<evidence type="ECO:0000256" key="3">
    <source>
        <dbReference type="ARBA" id="ARBA00022898"/>
    </source>
</evidence>
<evidence type="ECO:0000256" key="1">
    <source>
        <dbReference type="ARBA" id="ARBA00001933"/>
    </source>
</evidence>
<evidence type="ECO:0000259" key="6">
    <source>
        <dbReference type="Pfam" id="PF00155"/>
    </source>
</evidence>
<dbReference type="PANTHER" id="PTHR43525:SF1">
    <property type="entry name" value="PROTEIN MALY"/>
    <property type="match status" value="1"/>
</dbReference>
<dbReference type="InterPro" id="IPR015422">
    <property type="entry name" value="PyrdxlP-dep_Trfase_small"/>
</dbReference>
<dbReference type="Pfam" id="PF00155">
    <property type="entry name" value="Aminotran_1_2"/>
    <property type="match status" value="1"/>
</dbReference>
<gene>
    <name evidence="7" type="ORF">RTO_16260</name>
</gene>